<name>A0ABD1ZMP5_9MARC</name>
<sequence>MLCSDTSARRLREPSVTSKDLPVQTFYRLTAEMLLRTTYLVNCHPSWRSPLQTWSPCEYIIRSLRGNSFNGSLLSLIKALDDPVFSLKECR</sequence>
<evidence type="ECO:0000313" key="2">
    <source>
        <dbReference type="Proteomes" id="UP001605036"/>
    </source>
</evidence>
<evidence type="ECO:0000313" key="1">
    <source>
        <dbReference type="EMBL" id="KAL2652725.1"/>
    </source>
</evidence>
<protein>
    <submittedName>
        <fullName evidence="1">Uncharacterized protein</fullName>
    </submittedName>
</protein>
<accession>A0ABD1ZMP5</accession>
<keyword evidence="2" id="KW-1185">Reference proteome</keyword>
<organism evidence="1 2">
    <name type="scientific">Riccia fluitans</name>
    <dbReference type="NCBI Taxonomy" id="41844"/>
    <lineage>
        <taxon>Eukaryota</taxon>
        <taxon>Viridiplantae</taxon>
        <taxon>Streptophyta</taxon>
        <taxon>Embryophyta</taxon>
        <taxon>Marchantiophyta</taxon>
        <taxon>Marchantiopsida</taxon>
        <taxon>Marchantiidae</taxon>
        <taxon>Marchantiales</taxon>
        <taxon>Ricciaceae</taxon>
        <taxon>Riccia</taxon>
    </lineage>
</organism>
<gene>
    <name evidence="1" type="ORF">R1flu_020853</name>
</gene>
<comment type="caution">
    <text evidence="1">The sequence shown here is derived from an EMBL/GenBank/DDBJ whole genome shotgun (WGS) entry which is preliminary data.</text>
</comment>
<reference evidence="1 2" key="1">
    <citation type="submission" date="2024-09" db="EMBL/GenBank/DDBJ databases">
        <title>Chromosome-scale assembly of Riccia fluitans.</title>
        <authorList>
            <person name="Paukszto L."/>
            <person name="Sawicki J."/>
            <person name="Karawczyk K."/>
            <person name="Piernik-Szablinska J."/>
            <person name="Szczecinska M."/>
            <person name="Mazdziarz M."/>
        </authorList>
    </citation>
    <scope>NUCLEOTIDE SEQUENCE [LARGE SCALE GENOMIC DNA]</scope>
    <source>
        <strain evidence="1">Rf_01</strain>
        <tissue evidence="1">Aerial parts of the thallus</tissue>
    </source>
</reference>
<dbReference type="AlphaFoldDB" id="A0ABD1ZMP5"/>
<proteinExistence type="predicted"/>
<dbReference type="Proteomes" id="UP001605036">
    <property type="component" value="Unassembled WGS sequence"/>
</dbReference>
<dbReference type="EMBL" id="JBHFFA010000001">
    <property type="protein sequence ID" value="KAL2652725.1"/>
    <property type="molecule type" value="Genomic_DNA"/>
</dbReference>